<protein>
    <submittedName>
        <fullName evidence="1">Endonuclease V family protein</fullName>
    </submittedName>
</protein>
<dbReference type="InterPro" id="IPR007581">
    <property type="entry name" value="Endonuclease-V"/>
</dbReference>
<keyword evidence="1" id="KW-0540">Nuclease</keyword>
<reference evidence="1" key="1">
    <citation type="submission" date="2018-04" db="EMBL/GenBank/DDBJ databases">
        <title>Genomes of the Obligate Erwinia dacicola and Facultative Enterobacter sp. OLF Endosymbionts of the Olive Fruit fly, Bactrocera oleae.</title>
        <authorList>
            <person name="Estes A.M."/>
            <person name="Hearn D.J."/>
            <person name="Agarwal S."/>
            <person name="Pierson E.A."/>
            <person name="Dunning-Hotopp J.C."/>
        </authorList>
    </citation>
    <scope>NUCLEOTIDE SEQUENCE [LARGE SCALE GENOMIC DNA]</scope>
    <source>
        <strain evidence="1">Oroville</strain>
    </source>
</reference>
<comment type="caution">
    <text evidence="1">The sequence shown here is derived from an EMBL/GenBank/DDBJ whole genome shotgun (WGS) entry which is preliminary data.</text>
</comment>
<dbReference type="EMBL" id="LJAM02000397">
    <property type="protein sequence ID" value="RAP70270.1"/>
    <property type="molecule type" value="Genomic_DNA"/>
</dbReference>
<dbReference type="AlphaFoldDB" id="A0A328TJK9"/>
<dbReference type="Gene3D" id="3.30.2170.10">
    <property type="entry name" value="archaeoglobus fulgidus dsm 4304 superfamily"/>
    <property type="match status" value="1"/>
</dbReference>
<dbReference type="GO" id="GO:0006281">
    <property type="term" value="P:DNA repair"/>
    <property type="evidence" value="ECO:0007669"/>
    <property type="project" value="InterPro"/>
</dbReference>
<proteinExistence type="predicted"/>
<feature type="non-terminal residue" evidence="1">
    <location>
        <position position="87"/>
    </location>
</feature>
<dbReference type="Pfam" id="PF04493">
    <property type="entry name" value="Endonuclease_5"/>
    <property type="match status" value="1"/>
</dbReference>
<evidence type="ECO:0000313" key="2">
    <source>
        <dbReference type="Proteomes" id="UP000244334"/>
    </source>
</evidence>
<dbReference type="Proteomes" id="UP000244334">
    <property type="component" value="Unassembled WGS sequence"/>
</dbReference>
<dbReference type="GO" id="GO:0004519">
    <property type="term" value="F:endonuclease activity"/>
    <property type="evidence" value="ECO:0007669"/>
    <property type="project" value="UniProtKB-KW"/>
</dbReference>
<gene>
    <name evidence="1" type="ORF">ACZ87_02928</name>
</gene>
<sequence length="87" mass="9594">MSPTIGMAKKRLCGKFTPPDAAPDSVEPLIDNGQQLGWVLSSKLRCNPLFISPKHLVSQATELQWVQNCLRGSSPSRWCKCRSSLPV</sequence>
<organism evidence="1 2">
    <name type="scientific">Candidatus Erwinia dacicola</name>
    <dbReference type="NCBI Taxonomy" id="252393"/>
    <lineage>
        <taxon>Bacteria</taxon>
        <taxon>Pseudomonadati</taxon>
        <taxon>Pseudomonadota</taxon>
        <taxon>Gammaproteobacteria</taxon>
        <taxon>Enterobacterales</taxon>
        <taxon>Erwiniaceae</taxon>
        <taxon>Erwinia</taxon>
    </lineage>
</organism>
<evidence type="ECO:0000313" key="1">
    <source>
        <dbReference type="EMBL" id="RAP70270.1"/>
    </source>
</evidence>
<accession>A0A328TJK9</accession>
<keyword evidence="1" id="KW-0255">Endonuclease</keyword>
<name>A0A328TJK9_9GAMM</name>
<keyword evidence="1" id="KW-0378">Hydrolase</keyword>
<keyword evidence="2" id="KW-1185">Reference proteome</keyword>